<gene>
    <name evidence="5" type="ORF">OQ287_03750</name>
</gene>
<reference evidence="5" key="1">
    <citation type="submission" date="2022-11" db="EMBL/GenBank/DDBJ databases">
        <title>Larsenimonas rhizosphaerae sp. nov., isolated from a tidal mudflat.</title>
        <authorList>
            <person name="Lee S.D."/>
            <person name="Kim I.S."/>
        </authorList>
    </citation>
    <scope>NUCLEOTIDE SEQUENCE</scope>
    <source>
        <strain evidence="5">GH2-1</strain>
    </source>
</reference>
<evidence type="ECO:0000256" key="1">
    <source>
        <dbReference type="ARBA" id="ARBA00022516"/>
    </source>
</evidence>
<comment type="caution">
    <text evidence="5">The sequence shown here is derived from an EMBL/GenBank/DDBJ whole genome shotgun (WGS) entry which is preliminary data.</text>
</comment>
<name>A0AA42CX15_9GAMM</name>
<dbReference type="GO" id="GO:0006633">
    <property type="term" value="P:fatty acid biosynthetic process"/>
    <property type="evidence" value="ECO:0007669"/>
    <property type="project" value="UniProtKB-KW"/>
</dbReference>
<evidence type="ECO:0000256" key="2">
    <source>
        <dbReference type="ARBA" id="ARBA00022801"/>
    </source>
</evidence>
<accession>A0AA42CX15</accession>
<sequence>MNFLGHAVVAQHGSDAFLLGNLIADGVKGALPTSGWPSDVIDGMRCHREIDAWIDHHPAVMALKTRVPPATRRVAGIGLDMIWDHFLARDMLDPSLQVPELQPALMDRVYDTLTEHEALIPPAMKPMFEALVRERWLESYARYTTTCHAIGRIGLRLRGENRLQQLTPWLIREQALLEETYHELWPDLLRRATAVKGG</sequence>
<keyword evidence="1" id="KW-0444">Lipid biosynthesis</keyword>
<evidence type="ECO:0000313" key="6">
    <source>
        <dbReference type="Proteomes" id="UP001165678"/>
    </source>
</evidence>
<keyword evidence="2" id="KW-0378">Hydrolase</keyword>
<dbReference type="InterPro" id="IPR007431">
    <property type="entry name" value="ACP_PD"/>
</dbReference>
<evidence type="ECO:0000256" key="3">
    <source>
        <dbReference type="ARBA" id="ARBA00023098"/>
    </source>
</evidence>
<evidence type="ECO:0000313" key="5">
    <source>
        <dbReference type="EMBL" id="MCX2523343.1"/>
    </source>
</evidence>
<keyword evidence="6" id="KW-1185">Reference proteome</keyword>
<dbReference type="PANTHER" id="PTHR38764">
    <property type="entry name" value="ACYL CARRIER PROTEIN PHOSPHODIESTERASE"/>
    <property type="match status" value="1"/>
</dbReference>
<dbReference type="EMBL" id="JAPIVE010000001">
    <property type="protein sequence ID" value="MCX2523343.1"/>
    <property type="molecule type" value="Genomic_DNA"/>
</dbReference>
<proteinExistence type="predicted"/>
<dbReference type="Pfam" id="PF04336">
    <property type="entry name" value="ACP_PD"/>
    <property type="match status" value="1"/>
</dbReference>
<evidence type="ECO:0000256" key="4">
    <source>
        <dbReference type="ARBA" id="ARBA00023160"/>
    </source>
</evidence>
<dbReference type="GO" id="GO:0008770">
    <property type="term" value="F:[acyl-carrier-protein] phosphodiesterase activity"/>
    <property type="evidence" value="ECO:0007669"/>
    <property type="project" value="InterPro"/>
</dbReference>
<protein>
    <submittedName>
        <fullName evidence="5">ACP phosphodiesterase</fullName>
    </submittedName>
</protein>
<keyword evidence="4" id="KW-0276">Fatty acid metabolism</keyword>
<dbReference type="PANTHER" id="PTHR38764:SF1">
    <property type="entry name" value="ACYL CARRIER PROTEIN PHOSPHODIESTERASE"/>
    <property type="match status" value="1"/>
</dbReference>
<organism evidence="5 6">
    <name type="scientific">Larsenimonas rhizosphaerae</name>
    <dbReference type="NCBI Taxonomy" id="2944682"/>
    <lineage>
        <taxon>Bacteria</taxon>
        <taxon>Pseudomonadati</taxon>
        <taxon>Pseudomonadota</taxon>
        <taxon>Gammaproteobacteria</taxon>
        <taxon>Oceanospirillales</taxon>
        <taxon>Halomonadaceae</taxon>
        <taxon>Larsenimonas</taxon>
    </lineage>
</organism>
<keyword evidence="3" id="KW-0443">Lipid metabolism</keyword>
<dbReference type="AlphaFoldDB" id="A0AA42CX15"/>
<dbReference type="Proteomes" id="UP001165678">
    <property type="component" value="Unassembled WGS sequence"/>
</dbReference>
<dbReference type="RefSeq" id="WP_265895633.1">
    <property type="nucleotide sequence ID" value="NZ_JAPIVE010000001.1"/>
</dbReference>
<keyword evidence="4" id="KW-0275">Fatty acid biosynthesis</keyword>